<feature type="region of interest" description="Disordered" evidence="1">
    <location>
        <begin position="38"/>
        <end position="62"/>
    </location>
</feature>
<feature type="compositionally biased region" description="Polar residues" evidence="1">
    <location>
        <begin position="699"/>
        <end position="714"/>
    </location>
</feature>
<dbReference type="GO" id="GO:0031298">
    <property type="term" value="C:replication fork protection complex"/>
    <property type="evidence" value="ECO:0007669"/>
    <property type="project" value="TreeGrafter"/>
</dbReference>
<dbReference type="GO" id="GO:0006281">
    <property type="term" value="P:DNA repair"/>
    <property type="evidence" value="ECO:0007669"/>
    <property type="project" value="TreeGrafter"/>
</dbReference>
<name>A0A9P0ABU3_BEMTA</name>
<keyword evidence="3" id="KW-1185">Reference proteome</keyword>
<reference evidence="2" key="1">
    <citation type="submission" date="2021-12" db="EMBL/GenBank/DDBJ databases">
        <authorList>
            <person name="King R."/>
        </authorList>
    </citation>
    <scope>NUCLEOTIDE SEQUENCE</scope>
</reference>
<accession>A0A9P0ABU3</accession>
<dbReference type="PANTHER" id="PTHR22940">
    <property type="entry name" value="TIMEOUT/TIMELESS-2"/>
    <property type="match status" value="1"/>
</dbReference>
<dbReference type="InterPro" id="IPR044998">
    <property type="entry name" value="Timeless"/>
</dbReference>
<sequence>MFQFVSRPGLTAAQVLKINLKNMCLGIYGVKRQSYVVTADPDSDDSDDSSGIDDEERDEGMDVSEQNFSFIDFVRRFARPSSIQACCTLLEQFEKNSVATNHQLVKLLHRITFDCKLPALIFQASVFRTFQRILNSKNPTHKELQKFAVYIIRRFTEISKTNKLVFMELLFWKTEKTAFEMEAGYGQEAPQRGSQNRFWTEEQEHELRVLFEEYERDKPEGDMVDWIMKNLINKERTRRNVIKKLKELGLKATKVPKPRKSKPKTKNQKAQEDLLNDNSDSDSKSDASDAEGSQNERAPFKSGPAPLNTGMFDTSDSDSDPGVLNDDNGDIFPGTLPSHRSSMHSDCDSDNDAAGRKVTSSTQNSQRTTSDFSATQNSQRSNNSDMDEETFFRSLTSNAVNSQARAETSLPVSDKSDDENSESFFLSNASSFKSGQSQSKGTSKVLTDSEDSQARAETSLPVSDKSDDENSESFFLSNASSFKSGQSQSKGTSKVLTDSEDESKTPTKSPLKVISNSNKFSTSNFVASDSDEDSGNLQPIASAKKSASRKRLRKAASSDEENHETPTITASPKAAFSSDKKRARQVLSSDSDSEKTPKPRCSPPGSKKESSKKVFSSDEEETYLPKSQSSSIAANKRSRRVLSSDEEDSEVQDGKVRTSRKEEQSIEINSSDDETPLISKSKTAERQIGGTIEVDSSDSETCSFIKNKTSSSLSPAIEINSSDDETFTSPKSKVPARSSDNTPKRGIKVRSESASKITPNSKTLPEASSNTPGSRMSLYLNSDSNDSPARMFSHQDSDTNNTPAKMVLHLNSDSNDTPSAKLSLHLDSDSNQSPLKLNSSSFNTVNKTRKLQIDSDSD</sequence>
<evidence type="ECO:0000313" key="3">
    <source>
        <dbReference type="Proteomes" id="UP001152759"/>
    </source>
</evidence>
<evidence type="ECO:0000313" key="2">
    <source>
        <dbReference type="EMBL" id="CAH0388023.1"/>
    </source>
</evidence>
<feature type="compositionally biased region" description="Polar residues" evidence="1">
    <location>
        <begin position="371"/>
        <end position="384"/>
    </location>
</feature>
<feature type="compositionally biased region" description="Polar residues" evidence="1">
    <location>
        <begin position="514"/>
        <end position="527"/>
    </location>
</feature>
<feature type="region of interest" description="Disordered" evidence="1">
    <location>
        <begin position="249"/>
        <end position="843"/>
    </location>
</feature>
<evidence type="ECO:0008006" key="4">
    <source>
        <dbReference type="Google" id="ProtNLM"/>
    </source>
</evidence>
<gene>
    <name evidence="2" type="ORF">BEMITA_LOCUS6974</name>
</gene>
<dbReference type="EMBL" id="OU963865">
    <property type="protein sequence ID" value="CAH0388023.1"/>
    <property type="molecule type" value="Genomic_DNA"/>
</dbReference>
<protein>
    <recommendedName>
        <fullName evidence="4">Timeless</fullName>
    </recommendedName>
</protein>
<feature type="compositionally biased region" description="Basic and acidic residues" evidence="1">
    <location>
        <begin position="652"/>
        <end position="664"/>
    </location>
</feature>
<dbReference type="GO" id="GO:0000076">
    <property type="term" value="P:DNA replication checkpoint signaling"/>
    <property type="evidence" value="ECO:0007669"/>
    <property type="project" value="TreeGrafter"/>
</dbReference>
<feature type="compositionally biased region" description="Polar residues" evidence="1">
    <location>
        <begin position="393"/>
        <end position="406"/>
    </location>
</feature>
<dbReference type="GO" id="GO:0009649">
    <property type="term" value="P:entrainment of circadian clock"/>
    <property type="evidence" value="ECO:0007669"/>
    <property type="project" value="TreeGrafter"/>
</dbReference>
<feature type="compositionally biased region" description="Acidic residues" evidence="1">
    <location>
        <begin position="41"/>
        <end position="62"/>
    </location>
</feature>
<dbReference type="Pfam" id="PF26019">
    <property type="entry name" value="HTH_TIMELESS"/>
    <property type="match status" value="1"/>
</dbReference>
<feature type="compositionally biased region" description="Basic residues" evidence="1">
    <location>
        <begin position="254"/>
        <end position="267"/>
    </location>
</feature>
<feature type="compositionally biased region" description="Polar residues" evidence="1">
    <location>
        <begin position="752"/>
        <end position="787"/>
    </location>
</feature>
<evidence type="ECO:0000256" key="1">
    <source>
        <dbReference type="SAM" id="MobiDB-lite"/>
    </source>
</evidence>
<feature type="compositionally biased region" description="Low complexity" evidence="1">
    <location>
        <begin position="359"/>
        <end position="370"/>
    </location>
</feature>
<dbReference type="PANTHER" id="PTHR22940:SF4">
    <property type="entry name" value="PROTEIN TIMELESS HOMOLOG"/>
    <property type="match status" value="1"/>
</dbReference>
<dbReference type="GO" id="GO:0043111">
    <property type="term" value="P:replication fork arrest"/>
    <property type="evidence" value="ECO:0007669"/>
    <property type="project" value="TreeGrafter"/>
</dbReference>
<feature type="compositionally biased region" description="Polar residues" evidence="1">
    <location>
        <begin position="811"/>
        <end position="820"/>
    </location>
</feature>
<feature type="compositionally biased region" description="Polar residues" evidence="1">
    <location>
        <begin position="829"/>
        <end position="843"/>
    </location>
</feature>
<dbReference type="AlphaFoldDB" id="A0A9P0ABU3"/>
<proteinExistence type="predicted"/>
<dbReference type="Proteomes" id="UP001152759">
    <property type="component" value="Chromosome 4"/>
</dbReference>
<feature type="compositionally biased region" description="Low complexity" evidence="1">
    <location>
        <begin position="480"/>
        <end position="494"/>
    </location>
</feature>
<dbReference type="GO" id="GO:0003677">
    <property type="term" value="F:DNA binding"/>
    <property type="evidence" value="ECO:0007669"/>
    <property type="project" value="TreeGrafter"/>
</dbReference>
<feature type="compositionally biased region" description="Low complexity" evidence="1">
    <location>
        <begin position="430"/>
        <end position="444"/>
    </location>
</feature>
<feature type="compositionally biased region" description="Basic and acidic residues" evidence="1">
    <location>
        <begin position="606"/>
        <end position="616"/>
    </location>
</feature>
<organism evidence="2 3">
    <name type="scientific">Bemisia tabaci</name>
    <name type="common">Sweetpotato whitefly</name>
    <name type="synonym">Aleurodes tabaci</name>
    <dbReference type="NCBI Taxonomy" id="7038"/>
    <lineage>
        <taxon>Eukaryota</taxon>
        <taxon>Metazoa</taxon>
        <taxon>Ecdysozoa</taxon>
        <taxon>Arthropoda</taxon>
        <taxon>Hexapoda</taxon>
        <taxon>Insecta</taxon>
        <taxon>Pterygota</taxon>
        <taxon>Neoptera</taxon>
        <taxon>Paraneoptera</taxon>
        <taxon>Hemiptera</taxon>
        <taxon>Sternorrhyncha</taxon>
        <taxon>Aleyrodoidea</taxon>
        <taxon>Aleyrodidae</taxon>
        <taxon>Aleyrodinae</taxon>
        <taxon>Bemisia</taxon>
    </lineage>
</organism>